<feature type="region of interest" description="Disordered" evidence="1">
    <location>
        <begin position="262"/>
        <end position="299"/>
    </location>
</feature>
<dbReference type="RefSeq" id="WP_005795658.1">
    <property type="nucleotide sequence ID" value="NZ_JH724215.1"/>
</dbReference>
<dbReference type="AlphaFoldDB" id="A0A0E2AT30"/>
<organism evidence="3 4">
    <name type="scientific">Bacteroides fragilis CL07T12C05</name>
    <dbReference type="NCBI Taxonomy" id="997883"/>
    <lineage>
        <taxon>Bacteria</taxon>
        <taxon>Pseudomonadati</taxon>
        <taxon>Bacteroidota</taxon>
        <taxon>Bacteroidia</taxon>
        <taxon>Bacteroidales</taxon>
        <taxon>Bacteroidaceae</taxon>
        <taxon>Bacteroides</taxon>
    </lineage>
</organism>
<evidence type="ECO:0000313" key="3">
    <source>
        <dbReference type="EMBL" id="EIY98772.1"/>
    </source>
</evidence>
<accession>A0A0E2AT30</accession>
<feature type="domain" description="MobA/VirD2-like nuclease" evidence="2">
    <location>
        <begin position="20"/>
        <end position="154"/>
    </location>
</feature>
<comment type="caution">
    <text evidence="3">The sequence shown here is derived from an EMBL/GenBank/DDBJ whole genome shotgun (WGS) entry which is preliminary data.</text>
</comment>
<protein>
    <recommendedName>
        <fullName evidence="2">MobA/VirD2-like nuclease domain-containing protein</fullName>
    </recommendedName>
</protein>
<gene>
    <name evidence="3" type="ORF">HMPREF1056_01246</name>
</gene>
<reference evidence="3 4" key="1">
    <citation type="submission" date="2012-02" db="EMBL/GenBank/DDBJ databases">
        <title>The Genome Sequence of Bacteroides fragilis CL07T12C05.</title>
        <authorList>
            <consortium name="The Broad Institute Genome Sequencing Platform"/>
            <person name="Earl A."/>
            <person name="Ward D."/>
            <person name="Feldgarden M."/>
            <person name="Gevers D."/>
            <person name="Zitomersky N.L."/>
            <person name="Coyne M.J."/>
            <person name="Comstock L.E."/>
            <person name="Young S.K."/>
            <person name="Zeng Q."/>
            <person name="Gargeya S."/>
            <person name="Fitzgerald M."/>
            <person name="Haas B."/>
            <person name="Abouelleil A."/>
            <person name="Alvarado L."/>
            <person name="Arachchi H.M."/>
            <person name="Berlin A."/>
            <person name="Chapman S.B."/>
            <person name="Gearin G."/>
            <person name="Goldberg J."/>
            <person name="Griggs A."/>
            <person name="Gujja S."/>
            <person name="Hansen M."/>
            <person name="Heiman D."/>
            <person name="Howarth C."/>
            <person name="Larimer J."/>
            <person name="Lui A."/>
            <person name="MacDonald P.J.P."/>
            <person name="McCowen C."/>
            <person name="Montmayeur A."/>
            <person name="Murphy C."/>
            <person name="Neiman D."/>
            <person name="Pearson M."/>
            <person name="Priest M."/>
            <person name="Roberts A."/>
            <person name="Saif S."/>
            <person name="Shea T."/>
            <person name="Sisk P."/>
            <person name="Stolte C."/>
            <person name="Sykes S."/>
            <person name="Wortman J."/>
            <person name="Nusbaum C."/>
            <person name="Birren B."/>
        </authorList>
    </citation>
    <scope>NUCLEOTIDE SEQUENCE [LARGE SCALE GENOMIC DNA]</scope>
    <source>
        <strain evidence="3 4">CL07T12C05</strain>
    </source>
</reference>
<sequence>MIAKIKTRADFGGIVNYANDQKNKKKSATLLAHEGVCAINNKAIADSFQIQASMRPKVKIPVKHVSLAFSSQDISRFPDDEEGDALMVEIAKKWMEQMGIRNTQYIIARHHDTKHPHCHLVFNRIDNEGNLISDSNERIRNAKVCRALTKEYGLYFAPKNSKARNKKRLRPHQLRKYTLRSSVLDARANSRSWNDFFSILKGQGIDMRFNHAENSDKIRGISFCMDEFSIAGSKLDRDLSFNNLCTMLGDIAAELIIQPHQAITSGGGGGTNSEQGWRDDKDKDNPRNEPFYKPSKRRR</sequence>
<proteinExistence type="predicted"/>
<dbReference type="InterPro" id="IPR005094">
    <property type="entry name" value="Endonuclease_MobA/VirD2"/>
</dbReference>
<dbReference type="EMBL" id="AGXN01000006">
    <property type="protein sequence ID" value="EIY98772.1"/>
    <property type="molecule type" value="Genomic_DNA"/>
</dbReference>
<dbReference type="PATRIC" id="fig|997883.3.peg.1315"/>
<evidence type="ECO:0000313" key="4">
    <source>
        <dbReference type="Proteomes" id="UP000003879"/>
    </source>
</evidence>
<evidence type="ECO:0000259" key="2">
    <source>
        <dbReference type="Pfam" id="PF03432"/>
    </source>
</evidence>
<feature type="compositionally biased region" description="Basic and acidic residues" evidence="1">
    <location>
        <begin position="276"/>
        <end position="287"/>
    </location>
</feature>
<evidence type="ECO:0000256" key="1">
    <source>
        <dbReference type="SAM" id="MobiDB-lite"/>
    </source>
</evidence>
<dbReference type="Pfam" id="PF03432">
    <property type="entry name" value="Relaxase"/>
    <property type="match status" value="1"/>
</dbReference>
<name>A0A0E2AT30_BACFG</name>
<dbReference type="HOGENOM" id="CLU_022309_0_0_10"/>
<dbReference type="Proteomes" id="UP000003879">
    <property type="component" value="Unassembled WGS sequence"/>
</dbReference>